<gene>
    <name evidence="2" type="ORF">BDV29DRAFT_158515</name>
</gene>
<name>A0A5N5WVD0_9EURO</name>
<accession>A0A5N5WVD0</accession>
<feature type="chain" id="PRO_5024856387" evidence="1">
    <location>
        <begin position="18"/>
        <end position="108"/>
    </location>
</feature>
<dbReference type="AlphaFoldDB" id="A0A5N5WVD0"/>
<evidence type="ECO:0000313" key="3">
    <source>
        <dbReference type="Proteomes" id="UP000326565"/>
    </source>
</evidence>
<protein>
    <submittedName>
        <fullName evidence="2">Uncharacterized protein</fullName>
    </submittedName>
</protein>
<dbReference type="OrthoDB" id="10448386at2759"/>
<proteinExistence type="predicted"/>
<evidence type="ECO:0000256" key="1">
    <source>
        <dbReference type="SAM" id="SignalP"/>
    </source>
</evidence>
<feature type="signal peptide" evidence="1">
    <location>
        <begin position="1"/>
        <end position="17"/>
    </location>
</feature>
<evidence type="ECO:0000313" key="2">
    <source>
        <dbReference type="EMBL" id="KAB8072493.1"/>
    </source>
</evidence>
<reference evidence="2 3" key="1">
    <citation type="submission" date="2019-04" db="EMBL/GenBank/DDBJ databases">
        <title>Friends and foes A comparative genomics study of 23 Aspergillus species from section Flavi.</title>
        <authorList>
            <consortium name="DOE Joint Genome Institute"/>
            <person name="Kjaerbolling I."/>
            <person name="Vesth T."/>
            <person name="Frisvad J.C."/>
            <person name="Nybo J.L."/>
            <person name="Theobald S."/>
            <person name="Kildgaard S."/>
            <person name="Isbrandt T."/>
            <person name="Kuo A."/>
            <person name="Sato A."/>
            <person name="Lyhne E.K."/>
            <person name="Kogle M.E."/>
            <person name="Wiebenga A."/>
            <person name="Kun R.S."/>
            <person name="Lubbers R.J."/>
            <person name="Makela M.R."/>
            <person name="Barry K."/>
            <person name="Chovatia M."/>
            <person name="Clum A."/>
            <person name="Daum C."/>
            <person name="Haridas S."/>
            <person name="He G."/>
            <person name="LaButti K."/>
            <person name="Lipzen A."/>
            <person name="Mondo S."/>
            <person name="Riley R."/>
            <person name="Salamov A."/>
            <person name="Simmons B.A."/>
            <person name="Magnuson J.K."/>
            <person name="Henrissat B."/>
            <person name="Mortensen U.H."/>
            <person name="Larsen T.O."/>
            <person name="Devries R.P."/>
            <person name="Grigoriev I.V."/>
            <person name="Machida M."/>
            <person name="Baker S.E."/>
            <person name="Andersen M.R."/>
        </authorList>
    </citation>
    <scope>NUCLEOTIDE SEQUENCE [LARGE SCALE GENOMIC DNA]</scope>
    <source>
        <strain evidence="2 3">CBS 151.66</strain>
    </source>
</reference>
<dbReference type="Proteomes" id="UP000326565">
    <property type="component" value="Unassembled WGS sequence"/>
</dbReference>
<sequence length="108" mass="13058">MKSPLYLLTTLLPLTLAFPSAEPEADADALEERAKSNKNKDRCSAQHKFDYYKYPCKNSHYKKGSYRKDDDVHWDCKYFDWYRTTEGWWVWKDDHHNDCREGRKECRN</sequence>
<keyword evidence="3" id="KW-1185">Reference proteome</keyword>
<dbReference type="EMBL" id="ML732246">
    <property type="protein sequence ID" value="KAB8072493.1"/>
    <property type="molecule type" value="Genomic_DNA"/>
</dbReference>
<keyword evidence="1" id="KW-0732">Signal</keyword>
<organism evidence="2 3">
    <name type="scientific">Aspergillus leporis</name>
    <dbReference type="NCBI Taxonomy" id="41062"/>
    <lineage>
        <taxon>Eukaryota</taxon>
        <taxon>Fungi</taxon>
        <taxon>Dikarya</taxon>
        <taxon>Ascomycota</taxon>
        <taxon>Pezizomycotina</taxon>
        <taxon>Eurotiomycetes</taxon>
        <taxon>Eurotiomycetidae</taxon>
        <taxon>Eurotiales</taxon>
        <taxon>Aspergillaceae</taxon>
        <taxon>Aspergillus</taxon>
        <taxon>Aspergillus subgen. Circumdati</taxon>
    </lineage>
</organism>